<accession>A0A7V8VAC8</accession>
<keyword evidence="1" id="KW-1133">Transmembrane helix</keyword>
<sequence length="138" mass="14611">MDLRLPKSFRTTKRRGNTAVMAMVLLITLLAIGVIVGGVSLRNQIVQEFGDAAVALDNLDQSYSYSIDIDTNLNGDFTDDGPIQCFAEYIDPAPTLMDPAASDANDPSDGAPAGIMFIPVDPNNPQEAGVPMPSGTLP</sequence>
<keyword evidence="1" id="KW-0812">Transmembrane</keyword>
<organism evidence="2 3">
    <name type="scientific">Bremerella alba</name>
    <dbReference type="NCBI Taxonomy" id="980252"/>
    <lineage>
        <taxon>Bacteria</taxon>
        <taxon>Pseudomonadati</taxon>
        <taxon>Planctomycetota</taxon>
        <taxon>Planctomycetia</taxon>
        <taxon>Pirellulales</taxon>
        <taxon>Pirellulaceae</taxon>
        <taxon>Bremerella</taxon>
    </lineage>
</organism>
<feature type="transmembrane region" description="Helical" evidence="1">
    <location>
        <begin position="20"/>
        <end position="41"/>
    </location>
</feature>
<evidence type="ECO:0000313" key="3">
    <source>
        <dbReference type="Proteomes" id="UP000551616"/>
    </source>
</evidence>
<name>A0A7V8VAC8_9BACT</name>
<keyword evidence="3" id="KW-1185">Reference proteome</keyword>
<evidence type="ECO:0000313" key="2">
    <source>
        <dbReference type="EMBL" id="MBA2117888.1"/>
    </source>
</evidence>
<evidence type="ECO:0000256" key="1">
    <source>
        <dbReference type="SAM" id="Phobius"/>
    </source>
</evidence>
<dbReference type="AlphaFoldDB" id="A0A7V8VAC8"/>
<dbReference type="Proteomes" id="UP000551616">
    <property type="component" value="Unassembled WGS sequence"/>
</dbReference>
<protein>
    <submittedName>
        <fullName evidence="2">Uncharacterized protein</fullName>
    </submittedName>
</protein>
<keyword evidence="1" id="KW-0472">Membrane</keyword>
<reference evidence="2 3" key="1">
    <citation type="submission" date="2020-05" db="EMBL/GenBank/DDBJ databases">
        <title>Bremerella alba sp. nov., a novel planctomycete isolated from the surface of the macroalga Fucus spiralis.</title>
        <authorList>
            <person name="Godinho O."/>
            <person name="Botelho R."/>
            <person name="Albuquerque L."/>
            <person name="Wiegand S."/>
            <person name="Da Costa M.S."/>
            <person name="Lobo-Da-Cunha A."/>
            <person name="Jogler C."/>
            <person name="Lage O.M."/>
        </authorList>
    </citation>
    <scope>NUCLEOTIDE SEQUENCE [LARGE SCALE GENOMIC DNA]</scope>
    <source>
        <strain evidence="2 3">FF15</strain>
    </source>
</reference>
<proteinExistence type="predicted"/>
<dbReference type="RefSeq" id="WP_207399244.1">
    <property type="nucleotide sequence ID" value="NZ_JABRWO010000022.1"/>
</dbReference>
<gene>
    <name evidence="2" type="ORF">HOV93_50940</name>
</gene>
<dbReference type="EMBL" id="JABRWO010000022">
    <property type="protein sequence ID" value="MBA2117888.1"/>
    <property type="molecule type" value="Genomic_DNA"/>
</dbReference>
<comment type="caution">
    <text evidence="2">The sequence shown here is derived from an EMBL/GenBank/DDBJ whole genome shotgun (WGS) entry which is preliminary data.</text>
</comment>